<dbReference type="EMBL" id="SJPP01000002">
    <property type="protein sequence ID" value="TWU08832.1"/>
    <property type="molecule type" value="Genomic_DNA"/>
</dbReference>
<protein>
    <submittedName>
        <fullName evidence="2">Uncharacterized protein</fullName>
    </submittedName>
</protein>
<sequence>MPEMAHEPTLAEIKKCASKSKPNGPKLRSSHAAPAARNVNLNPPIGNPRWRNASEPERLTKVKTMSDCVGLMEQYGERYRVTFDPVIDPHGRQRDKIDPILQVLKCRFGEIYPQGGDLLVIELRNHPSIARQLKESGCCQVHQEGEGEIWLLFQAEHFEAVAEIVKPHRRTQISDERRRELAKHVQLFNVSSSIKQRGFDVRINASTSARQIPLGIGNRRFNAPFGGLTTGIPKIGKWPSNNTDL</sequence>
<accession>A0A5C6BAZ0</accession>
<reference evidence="2 3" key="1">
    <citation type="submission" date="2019-02" db="EMBL/GenBank/DDBJ databases">
        <title>Deep-cultivation of Planctomycetes and their phenomic and genomic characterization uncovers novel biology.</title>
        <authorList>
            <person name="Wiegand S."/>
            <person name="Jogler M."/>
            <person name="Boedeker C."/>
            <person name="Pinto D."/>
            <person name="Vollmers J."/>
            <person name="Rivas-Marin E."/>
            <person name="Kohn T."/>
            <person name="Peeters S.H."/>
            <person name="Heuer A."/>
            <person name="Rast P."/>
            <person name="Oberbeckmann S."/>
            <person name="Bunk B."/>
            <person name="Jeske O."/>
            <person name="Meyerdierks A."/>
            <person name="Storesund J.E."/>
            <person name="Kallscheuer N."/>
            <person name="Luecker S."/>
            <person name="Lage O.M."/>
            <person name="Pohl T."/>
            <person name="Merkel B.J."/>
            <person name="Hornburger P."/>
            <person name="Mueller R.-W."/>
            <person name="Bruemmer F."/>
            <person name="Labrenz M."/>
            <person name="Spormann A.M."/>
            <person name="Op Den Camp H."/>
            <person name="Overmann J."/>
            <person name="Amann R."/>
            <person name="Jetten M.S.M."/>
            <person name="Mascher T."/>
            <person name="Medema M.H."/>
            <person name="Devos D.P."/>
            <person name="Kaster A.-K."/>
            <person name="Ovreas L."/>
            <person name="Rohde M."/>
            <person name="Galperin M.Y."/>
            <person name="Jogler C."/>
        </authorList>
    </citation>
    <scope>NUCLEOTIDE SEQUENCE [LARGE SCALE GENOMIC DNA]</scope>
    <source>
        <strain evidence="2 3">CA54</strain>
    </source>
</reference>
<feature type="region of interest" description="Disordered" evidence="1">
    <location>
        <begin position="17"/>
        <end position="48"/>
    </location>
</feature>
<comment type="caution">
    <text evidence="2">The sequence shown here is derived from an EMBL/GenBank/DDBJ whole genome shotgun (WGS) entry which is preliminary data.</text>
</comment>
<evidence type="ECO:0000313" key="3">
    <source>
        <dbReference type="Proteomes" id="UP000320735"/>
    </source>
</evidence>
<name>A0A5C6BAZ0_9PLAN</name>
<evidence type="ECO:0000256" key="1">
    <source>
        <dbReference type="SAM" id="MobiDB-lite"/>
    </source>
</evidence>
<dbReference type="Proteomes" id="UP000320735">
    <property type="component" value="Unassembled WGS sequence"/>
</dbReference>
<dbReference type="AlphaFoldDB" id="A0A5C6BAZ0"/>
<organism evidence="2 3">
    <name type="scientific">Symmachiella macrocystis</name>
    <dbReference type="NCBI Taxonomy" id="2527985"/>
    <lineage>
        <taxon>Bacteria</taxon>
        <taxon>Pseudomonadati</taxon>
        <taxon>Planctomycetota</taxon>
        <taxon>Planctomycetia</taxon>
        <taxon>Planctomycetales</taxon>
        <taxon>Planctomycetaceae</taxon>
        <taxon>Symmachiella</taxon>
    </lineage>
</organism>
<keyword evidence="3" id="KW-1185">Reference proteome</keyword>
<evidence type="ECO:0000313" key="2">
    <source>
        <dbReference type="EMBL" id="TWU08832.1"/>
    </source>
</evidence>
<proteinExistence type="predicted"/>
<gene>
    <name evidence="2" type="ORF">CA54_40690</name>
</gene>